<sequence>MDKRITLALEDLKKTNYYMIGLILVSLTLIILLSNNVLSVNSNNKHYKDFVYGYQTGLSFSLLIFPCINLISNFFLAKNKTKLVNKYINHHDERKLFIYDKIGNNSVFILEITSMALASIIAPPIQL</sequence>
<comment type="caution">
    <text evidence="2">The sequence shown here is derived from an EMBL/GenBank/DDBJ whole genome shotgun (WGS) entry which is preliminary data.</text>
</comment>
<dbReference type="EMBL" id="BLMI01000168">
    <property type="protein sequence ID" value="GFI41253.1"/>
    <property type="molecule type" value="Genomic_DNA"/>
</dbReference>
<evidence type="ECO:0000313" key="3">
    <source>
        <dbReference type="Proteomes" id="UP000490821"/>
    </source>
</evidence>
<evidence type="ECO:0000256" key="1">
    <source>
        <dbReference type="SAM" id="Phobius"/>
    </source>
</evidence>
<keyword evidence="1" id="KW-0472">Membrane</keyword>
<gene>
    <name evidence="2" type="ORF">IMSAGC017_01296</name>
</gene>
<feature type="transmembrane region" description="Helical" evidence="1">
    <location>
        <begin position="58"/>
        <end position="77"/>
    </location>
</feature>
<reference evidence="2 3" key="1">
    <citation type="journal article" date="2020" name="Microbiome">
        <title>Single-cell genomics of uncultured bacteria reveals dietary fiber responders in the mouse gut microbiota.</title>
        <authorList>
            <person name="Chijiiwa R."/>
            <person name="Hosokawa M."/>
            <person name="Kogawa M."/>
            <person name="Nishikawa Y."/>
            <person name="Ide K."/>
            <person name="Sakanashi C."/>
            <person name="Takahashi K."/>
            <person name="Takeyama H."/>
        </authorList>
    </citation>
    <scope>NUCLEOTIDE SEQUENCE [LARGE SCALE GENOMIC DNA]</scope>
    <source>
        <strain evidence="2">IMSAGC_017</strain>
    </source>
</reference>
<name>A0A829ZA64_9FIRM</name>
<accession>A0A829ZA64</accession>
<keyword evidence="1" id="KW-1133">Transmembrane helix</keyword>
<dbReference type="RefSeq" id="WP_228762385.1">
    <property type="nucleotide sequence ID" value="NZ_BLMI01000168.1"/>
</dbReference>
<proteinExistence type="predicted"/>
<protein>
    <submittedName>
        <fullName evidence="2">Uncharacterized protein</fullName>
    </submittedName>
</protein>
<keyword evidence="1" id="KW-0812">Transmembrane</keyword>
<dbReference type="Proteomes" id="UP000490821">
    <property type="component" value="Unassembled WGS sequence"/>
</dbReference>
<feature type="transmembrane region" description="Helical" evidence="1">
    <location>
        <begin position="20"/>
        <end position="38"/>
    </location>
</feature>
<evidence type="ECO:0000313" key="2">
    <source>
        <dbReference type="EMBL" id="GFI41253.1"/>
    </source>
</evidence>
<organism evidence="2 3">
    <name type="scientific">Thomasclavelia cocleata</name>
    <dbReference type="NCBI Taxonomy" id="69824"/>
    <lineage>
        <taxon>Bacteria</taxon>
        <taxon>Bacillati</taxon>
        <taxon>Bacillota</taxon>
        <taxon>Erysipelotrichia</taxon>
        <taxon>Erysipelotrichales</taxon>
        <taxon>Coprobacillaceae</taxon>
        <taxon>Thomasclavelia</taxon>
    </lineage>
</organism>
<dbReference type="AlphaFoldDB" id="A0A829ZA64"/>